<evidence type="ECO:0000259" key="2">
    <source>
        <dbReference type="Pfam" id="PF12969"/>
    </source>
</evidence>
<organism evidence="3 4">
    <name type="scientific">Pedobacter nutrimenti</name>
    <dbReference type="NCBI Taxonomy" id="1241337"/>
    <lineage>
        <taxon>Bacteria</taxon>
        <taxon>Pseudomonadati</taxon>
        <taxon>Bacteroidota</taxon>
        <taxon>Sphingobacteriia</taxon>
        <taxon>Sphingobacteriales</taxon>
        <taxon>Sphingobacteriaceae</taxon>
        <taxon>Pedobacter</taxon>
    </lineage>
</organism>
<dbReference type="Pfam" id="PF12969">
    <property type="entry name" value="DUF3857"/>
    <property type="match status" value="1"/>
</dbReference>
<keyword evidence="4" id="KW-1185">Reference proteome</keyword>
<dbReference type="EMBL" id="QKLU01000001">
    <property type="protein sequence ID" value="PYF76623.1"/>
    <property type="molecule type" value="Genomic_DNA"/>
</dbReference>
<dbReference type="AlphaFoldDB" id="A0A318UKN5"/>
<feature type="chain" id="PRO_5016397747" evidence="1">
    <location>
        <begin position="19"/>
        <end position="630"/>
    </location>
</feature>
<proteinExistence type="predicted"/>
<evidence type="ECO:0000313" key="3">
    <source>
        <dbReference type="EMBL" id="PYF76623.1"/>
    </source>
</evidence>
<accession>A0A318UKN5</accession>
<reference evidence="3 4" key="1">
    <citation type="submission" date="2018-06" db="EMBL/GenBank/DDBJ databases">
        <title>Genomic Encyclopedia of Archaeal and Bacterial Type Strains, Phase II (KMG-II): from individual species to whole genera.</title>
        <authorList>
            <person name="Goeker M."/>
        </authorList>
    </citation>
    <scope>NUCLEOTIDE SEQUENCE [LARGE SCALE GENOMIC DNA]</scope>
    <source>
        <strain evidence="3 4">DSM 27372</strain>
    </source>
</reference>
<dbReference type="SUPFAM" id="SSF54001">
    <property type="entry name" value="Cysteine proteinases"/>
    <property type="match status" value="1"/>
</dbReference>
<sequence length="630" mass="71845">MKKLFLSTLVLISFYAKAQNTYDIDKIPAELLKDASVVERYEQQVFEIKNQSTATYTYKTAISILNKNGENASSMAEFYNRFSSIHNLKAAMYDAKGNKIKEYKSSDFKDRSAISDGSIYEDGRMKQLDFLNTSFPYTIEYSYTKEYTGITGYPSWYPVSEFGHALEKSEYIFRIPENMTFKYLKSTGLKTDSVKLKDKIEYKWSCSNIKALEYEPLSTGLRNVMPWVNVAPNQFEYDNTAGNLENWKNVGLWLNNINNDPQLLPPNVKSKVAALIAEAKTPSEKIAKLYNYLQSNTRYVSVQLGIGGFKPTAADKVASVNYGDCKALSNYMKALLKEADINSYLTVIGYDMPSMNPNFASLNQANHMILCVPLQKDTIWLECTSQHAPMGYLGEGCANKNVLLVTPEGGKLVRTPLYKPEDNFQKRKIKVDMTEQGTANIVINTEYGAAQFDDNFSMTLREPTEQRKRLMNNLGIPNIELNTISYVQPEKNKPLLKEDISLKSSQLLSKGADKLLLTLNLLNRRERVPPKMENRKTYFSVPFGYQDEDEIVYTLPKGYQVEFLPKEVVIESEFGKYTAKAVVKDNTIVYTRTQTMNNRKYAPEKYNSIVDFYKKIYQSDKVKGVLAKVN</sequence>
<name>A0A318UKN5_9SPHI</name>
<dbReference type="OrthoDB" id="8595007at2"/>
<feature type="signal peptide" evidence="1">
    <location>
        <begin position="1"/>
        <end position="18"/>
    </location>
</feature>
<protein>
    <submittedName>
        <fullName evidence="3">Uncharacterized protein DUF3857</fullName>
    </submittedName>
</protein>
<evidence type="ECO:0000256" key="1">
    <source>
        <dbReference type="SAM" id="SignalP"/>
    </source>
</evidence>
<dbReference type="Gene3D" id="2.60.40.3140">
    <property type="match status" value="1"/>
</dbReference>
<feature type="domain" description="DUF3857" evidence="2">
    <location>
        <begin position="53"/>
        <end position="212"/>
    </location>
</feature>
<comment type="caution">
    <text evidence="3">The sequence shown here is derived from an EMBL/GenBank/DDBJ whole genome shotgun (WGS) entry which is preliminary data.</text>
</comment>
<gene>
    <name evidence="3" type="ORF">B0O44_10194</name>
</gene>
<evidence type="ECO:0000313" key="4">
    <source>
        <dbReference type="Proteomes" id="UP000248198"/>
    </source>
</evidence>
<dbReference type="InterPro" id="IPR024618">
    <property type="entry name" value="DUF3857"/>
</dbReference>
<dbReference type="InterPro" id="IPR038765">
    <property type="entry name" value="Papain-like_cys_pep_sf"/>
</dbReference>
<dbReference type="Gene3D" id="2.60.120.1130">
    <property type="match status" value="1"/>
</dbReference>
<keyword evidence="1" id="KW-0732">Signal</keyword>
<dbReference type="Proteomes" id="UP000248198">
    <property type="component" value="Unassembled WGS sequence"/>
</dbReference>
<dbReference type="RefSeq" id="WP_110826741.1">
    <property type="nucleotide sequence ID" value="NZ_QKLU01000001.1"/>
</dbReference>
<dbReference type="Gene3D" id="3.10.620.30">
    <property type="match status" value="1"/>
</dbReference>